<dbReference type="InterPro" id="IPR028081">
    <property type="entry name" value="Leu-bd"/>
</dbReference>
<proteinExistence type="inferred from homology"/>
<dbReference type="InterPro" id="IPR000792">
    <property type="entry name" value="Tscrpt_reg_LuxR_C"/>
</dbReference>
<dbReference type="EMBL" id="JAERWK010000003">
    <property type="protein sequence ID" value="MBM9466109.1"/>
    <property type="molecule type" value="Genomic_DNA"/>
</dbReference>
<dbReference type="Gene3D" id="1.10.10.10">
    <property type="entry name" value="Winged helix-like DNA-binding domain superfamily/Winged helix DNA-binding domain"/>
    <property type="match status" value="1"/>
</dbReference>
<dbReference type="PROSITE" id="PS00622">
    <property type="entry name" value="HTH_LUXR_1"/>
    <property type="match status" value="1"/>
</dbReference>
<dbReference type="AlphaFoldDB" id="A0A938YDC5"/>
<feature type="domain" description="HTH luxR-type" evidence="3">
    <location>
        <begin position="86"/>
        <end position="151"/>
    </location>
</feature>
<evidence type="ECO:0000256" key="1">
    <source>
        <dbReference type="ARBA" id="ARBA00010062"/>
    </source>
</evidence>
<dbReference type="CDD" id="cd06170">
    <property type="entry name" value="LuxR_C_like"/>
    <property type="match status" value="1"/>
</dbReference>
<dbReference type="SUPFAM" id="SSF46894">
    <property type="entry name" value="C-terminal effector domain of the bipartite response regulators"/>
    <property type="match status" value="1"/>
</dbReference>
<dbReference type="PRINTS" id="PR00038">
    <property type="entry name" value="HTHLUXR"/>
</dbReference>
<dbReference type="InterPro" id="IPR028082">
    <property type="entry name" value="Peripla_BP_I"/>
</dbReference>
<dbReference type="GO" id="GO:0003677">
    <property type="term" value="F:DNA binding"/>
    <property type="evidence" value="ECO:0007669"/>
    <property type="project" value="InterPro"/>
</dbReference>
<evidence type="ECO:0000259" key="3">
    <source>
        <dbReference type="PROSITE" id="PS50043"/>
    </source>
</evidence>
<comment type="similarity">
    <text evidence="1">Belongs to the leucine-binding protein family.</text>
</comment>
<dbReference type="Pfam" id="PF00196">
    <property type="entry name" value="GerE"/>
    <property type="match status" value="1"/>
</dbReference>
<dbReference type="SMART" id="SM00421">
    <property type="entry name" value="HTH_LUXR"/>
    <property type="match status" value="1"/>
</dbReference>
<dbReference type="Proteomes" id="UP000663792">
    <property type="component" value="Unassembled WGS sequence"/>
</dbReference>
<keyword evidence="2" id="KW-0732">Signal</keyword>
<dbReference type="InterPro" id="IPR016032">
    <property type="entry name" value="Sig_transdc_resp-reg_C-effctor"/>
</dbReference>
<dbReference type="GO" id="GO:0006355">
    <property type="term" value="P:regulation of DNA-templated transcription"/>
    <property type="evidence" value="ECO:0007669"/>
    <property type="project" value="InterPro"/>
</dbReference>
<name>A0A938YDC5_9ACTN</name>
<gene>
    <name evidence="4" type="ORF">JL106_02295</name>
</gene>
<reference evidence="4" key="1">
    <citation type="submission" date="2021-01" db="EMBL/GenBank/DDBJ databases">
        <title>YIM 132084 draft genome.</title>
        <authorList>
            <person name="An D."/>
        </authorList>
    </citation>
    <scope>NUCLEOTIDE SEQUENCE</scope>
    <source>
        <strain evidence="4">YIM 132084</strain>
    </source>
</reference>
<dbReference type="SUPFAM" id="SSF53822">
    <property type="entry name" value="Periplasmic binding protein-like I"/>
    <property type="match status" value="1"/>
</dbReference>
<accession>A0A938YDC5</accession>
<dbReference type="RefSeq" id="WP_205259064.1">
    <property type="nucleotide sequence ID" value="NZ_JAERWK010000003.1"/>
</dbReference>
<evidence type="ECO:0000313" key="4">
    <source>
        <dbReference type="EMBL" id="MBM9466109.1"/>
    </source>
</evidence>
<dbReference type="InterPro" id="IPR051010">
    <property type="entry name" value="BCAA_transport"/>
</dbReference>
<dbReference type="InterPro" id="IPR036388">
    <property type="entry name" value="WH-like_DNA-bd_sf"/>
</dbReference>
<dbReference type="PANTHER" id="PTHR30483:SF6">
    <property type="entry name" value="PERIPLASMIC BINDING PROTEIN OF ABC TRANSPORTER FOR NATURAL AMINO ACIDS"/>
    <property type="match status" value="1"/>
</dbReference>
<comment type="caution">
    <text evidence="4">The sequence shown here is derived from an EMBL/GenBank/DDBJ whole genome shotgun (WGS) entry which is preliminary data.</text>
</comment>
<organism evidence="4 5">
    <name type="scientific">Nakamurella leprariae</name>
    <dbReference type="NCBI Taxonomy" id="2803911"/>
    <lineage>
        <taxon>Bacteria</taxon>
        <taxon>Bacillati</taxon>
        <taxon>Actinomycetota</taxon>
        <taxon>Actinomycetes</taxon>
        <taxon>Nakamurellales</taxon>
        <taxon>Nakamurellaceae</taxon>
        <taxon>Nakamurella</taxon>
    </lineage>
</organism>
<dbReference type="Pfam" id="PF13458">
    <property type="entry name" value="Peripla_BP_6"/>
    <property type="match status" value="1"/>
</dbReference>
<keyword evidence="5" id="KW-1185">Reference proteome</keyword>
<dbReference type="PROSITE" id="PS50043">
    <property type="entry name" value="HTH_LUXR_2"/>
    <property type="match status" value="1"/>
</dbReference>
<evidence type="ECO:0000256" key="2">
    <source>
        <dbReference type="ARBA" id="ARBA00022729"/>
    </source>
</evidence>
<protein>
    <submittedName>
        <fullName evidence="4">ABC transporter substrate-binding protein</fullName>
    </submittedName>
</protein>
<dbReference type="Gene3D" id="3.40.50.2300">
    <property type="match status" value="2"/>
</dbReference>
<dbReference type="PANTHER" id="PTHR30483">
    <property type="entry name" value="LEUCINE-SPECIFIC-BINDING PROTEIN"/>
    <property type="match status" value="1"/>
</dbReference>
<evidence type="ECO:0000313" key="5">
    <source>
        <dbReference type="Proteomes" id="UP000663792"/>
    </source>
</evidence>
<sequence length="598" mass="64946">MKHDDHDDFAVLVGARGSITSVEAGRPDAVPDGVLEAAGRLAATGHGDTQARFVWVGDAASERYLVTVDVHGSGPRRTADVSGRQAFQLPFGITVRELDVLSLVAIGATNTEIAGRLFLSTRTVTTHVDRIMRKLGVSHRTSAAVIAAEEGLIRLPFPGGEDGFDALRLGRQLSGRDAAPGPATEVISWPRLTRTPLVVGAALPLRGWAAADGIEMARATQLAVEEINARGGIDGRLLSMEIMDVDIMDVDSVRRTFTELTERDVDVITSGYVPYQDVAHDIVADSGIPYLHAATMAAMERRVLDDPVRHARIFQVCPSDRHYAPRFVEEMTALRDRGEWVPSSDRLAVVMSPWAMDLQASPTDLGVAEAARLAERHGWALELVQPMDHSITTWAGVAERIVHSEPAAVMLGHYLVDGTAAFLEAFHRAPSDTLVYSIYAPSVPAFREQLGARAEGLLWATVTGTYSDPLARAFVAKYTSRFGVKPGRSHAGIAYDRVRLAASAWSQVANPRDRGAVAIELRHSAVRGVNGAYWFDNDSQTALSYTNRTMDPSLAQAHLVFQIQDGRQRILSPTPYADTVFRPQPWLTRTAGTRLAAS</sequence>